<organism evidence="1 2">
    <name type="scientific">Bacillus songklensis</name>
    <dbReference type="NCBI Taxonomy" id="1069116"/>
    <lineage>
        <taxon>Bacteria</taxon>
        <taxon>Bacillati</taxon>
        <taxon>Bacillota</taxon>
        <taxon>Bacilli</taxon>
        <taxon>Bacillales</taxon>
        <taxon>Bacillaceae</taxon>
        <taxon>Bacillus</taxon>
    </lineage>
</organism>
<proteinExistence type="predicted"/>
<keyword evidence="2" id="KW-1185">Reference proteome</keyword>
<keyword evidence="1" id="KW-0378">Hydrolase</keyword>
<dbReference type="RefSeq" id="WP_377916768.1">
    <property type="nucleotide sequence ID" value="NZ_JBHRZT010000067.1"/>
</dbReference>
<dbReference type="GO" id="GO:0016787">
    <property type="term" value="F:hydrolase activity"/>
    <property type="evidence" value="ECO:0007669"/>
    <property type="project" value="UniProtKB-KW"/>
</dbReference>
<evidence type="ECO:0000313" key="1">
    <source>
        <dbReference type="EMBL" id="MFC3884880.1"/>
    </source>
</evidence>
<protein>
    <submittedName>
        <fullName evidence="1">L-2-amino-thiazoline-4-carboxylic acid hydrolase</fullName>
    </submittedName>
</protein>
<name>A0ABV8B677_9BACI</name>
<gene>
    <name evidence="1" type="ORF">ACFOU2_15965</name>
</gene>
<comment type="caution">
    <text evidence="1">The sequence shown here is derived from an EMBL/GenBank/DDBJ whole genome shotgun (WGS) entry which is preliminary data.</text>
</comment>
<dbReference type="Pfam" id="PF14196">
    <property type="entry name" value="ATC_hydrolase"/>
    <property type="match status" value="1"/>
</dbReference>
<dbReference type="EMBL" id="JBHRZT010000067">
    <property type="protein sequence ID" value="MFC3884880.1"/>
    <property type="molecule type" value="Genomic_DNA"/>
</dbReference>
<sequence length="205" mass="24940">MMKKFIEKQYFKGLSKKVDGDIVQEIQQRYKIILQENQSWIVDKPTELNIIFTSMVLSTFQTLKDRSIKDWESIIRYSLVEHSQEKQRFFMKLFLRLDPTPFKRIVNISKWKQVNHYGDQHFQYDILTDTDRNYHFHIKKCFFFDFFRSHDALEMMPLFCSLDNIWGDLLKNPKYGVRFERPQLLSKGDPHCSFQFENLRHKSLH</sequence>
<accession>A0ABV8B677</accession>
<dbReference type="InterPro" id="IPR026002">
    <property type="entry name" value="ATC_hydrolase-like"/>
</dbReference>
<reference evidence="2" key="1">
    <citation type="journal article" date="2019" name="Int. J. Syst. Evol. Microbiol.">
        <title>The Global Catalogue of Microorganisms (GCM) 10K type strain sequencing project: providing services to taxonomists for standard genome sequencing and annotation.</title>
        <authorList>
            <consortium name="The Broad Institute Genomics Platform"/>
            <consortium name="The Broad Institute Genome Sequencing Center for Infectious Disease"/>
            <person name="Wu L."/>
            <person name="Ma J."/>
        </authorList>
    </citation>
    <scope>NUCLEOTIDE SEQUENCE [LARGE SCALE GENOMIC DNA]</scope>
    <source>
        <strain evidence="2">CCUG 61889</strain>
    </source>
</reference>
<dbReference type="Proteomes" id="UP001595752">
    <property type="component" value="Unassembled WGS sequence"/>
</dbReference>
<evidence type="ECO:0000313" key="2">
    <source>
        <dbReference type="Proteomes" id="UP001595752"/>
    </source>
</evidence>